<dbReference type="InterPro" id="IPR013651">
    <property type="entry name" value="ATP-grasp_RimK-type"/>
</dbReference>
<dbReference type="GO" id="GO:0016874">
    <property type="term" value="F:ligase activity"/>
    <property type="evidence" value="ECO:0007669"/>
    <property type="project" value="UniProtKB-KW"/>
</dbReference>
<sequence>MFTFFERPVGIIYGHPEQYNPLFEKLLTRGIPYEIINPADHLYDPAQYEVPYSLVFNDMSSPPYLAHNALGIAQTVEYVKHVEKVSGVHNSSQVVNGSRVTEIISTRSRQLALFASLGIPFPKTRIVSSIDQLLAASNELRFPIIIKSNGISDPAVTMRFESANELVNALVKDELHLQNDKSWLVQEYIRPKGNHINRVEILNGRVLYAVKIYHAGDEPERWPIEVKASVFAPSLEILNTLERIAHAALIDTGSIEYVTDRKTNQVYFYAIRPHTSSRSIHIEGIDFNPLDHLSQYLEQRLQKIREIALTI</sequence>
<keyword evidence="3" id="KW-0436">Ligase</keyword>
<proteinExistence type="predicted"/>
<dbReference type="SUPFAM" id="SSF56059">
    <property type="entry name" value="Glutathione synthetase ATP-binding domain-like"/>
    <property type="match status" value="1"/>
</dbReference>
<keyword evidence="1" id="KW-0547">Nucleotide-binding</keyword>
<name>A0ABW3KDD0_9BACT</name>
<evidence type="ECO:0000313" key="3">
    <source>
        <dbReference type="EMBL" id="MFD1002972.1"/>
    </source>
</evidence>
<gene>
    <name evidence="3" type="ORF">ACFQ21_26845</name>
</gene>
<organism evidence="3 4">
    <name type="scientific">Ohtaekwangia kribbensis</name>
    <dbReference type="NCBI Taxonomy" id="688913"/>
    <lineage>
        <taxon>Bacteria</taxon>
        <taxon>Pseudomonadati</taxon>
        <taxon>Bacteroidota</taxon>
        <taxon>Cytophagia</taxon>
        <taxon>Cytophagales</taxon>
        <taxon>Fulvivirgaceae</taxon>
        <taxon>Ohtaekwangia</taxon>
    </lineage>
</organism>
<dbReference type="RefSeq" id="WP_377584938.1">
    <property type="nucleotide sequence ID" value="NZ_JBHTKA010000014.1"/>
</dbReference>
<dbReference type="Pfam" id="PF08443">
    <property type="entry name" value="RimK"/>
    <property type="match status" value="1"/>
</dbReference>
<feature type="domain" description="ATP-grasp" evidence="2">
    <location>
        <begin position="111"/>
        <end position="298"/>
    </location>
</feature>
<evidence type="ECO:0000313" key="4">
    <source>
        <dbReference type="Proteomes" id="UP001597112"/>
    </source>
</evidence>
<reference evidence="4" key="1">
    <citation type="journal article" date="2019" name="Int. J. Syst. Evol. Microbiol.">
        <title>The Global Catalogue of Microorganisms (GCM) 10K type strain sequencing project: providing services to taxonomists for standard genome sequencing and annotation.</title>
        <authorList>
            <consortium name="The Broad Institute Genomics Platform"/>
            <consortium name="The Broad Institute Genome Sequencing Center for Infectious Disease"/>
            <person name="Wu L."/>
            <person name="Ma J."/>
        </authorList>
    </citation>
    <scope>NUCLEOTIDE SEQUENCE [LARGE SCALE GENOMIC DNA]</scope>
    <source>
        <strain evidence="4">CCUG 58938</strain>
    </source>
</reference>
<dbReference type="PROSITE" id="PS50975">
    <property type="entry name" value="ATP_GRASP"/>
    <property type="match status" value="1"/>
</dbReference>
<dbReference type="Proteomes" id="UP001597112">
    <property type="component" value="Unassembled WGS sequence"/>
</dbReference>
<dbReference type="EMBL" id="JBHTKA010000014">
    <property type="protein sequence ID" value="MFD1002972.1"/>
    <property type="molecule type" value="Genomic_DNA"/>
</dbReference>
<comment type="caution">
    <text evidence="3">The sequence shown here is derived from an EMBL/GenBank/DDBJ whole genome shotgun (WGS) entry which is preliminary data.</text>
</comment>
<keyword evidence="1" id="KW-0067">ATP-binding</keyword>
<accession>A0ABW3KDD0</accession>
<dbReference type="Gene3D" id="3.30.470.20">
    <property type="entry name" value="ATP-grasp fold, B domain"/>
    <property type="match status" value="1"/>
</dbReference>
<keyword evidence="4" id="KW-1185">Reference proteome</keyword>
<dbReference type="InterPro" id="IPR011761">
    <property type="entry name" value="ATP-grasp"/>
</dbReference>
<evidence type="ECO:0000259" key="2">
    <source>
        <dbReference type="PROSITE" id="PS50975"/>
    </source>
</evidence>
<protein>
    <submittedName>
        <fullName evidence="3">RimK family alpha-L-glutamate ligase</fullName>
    </submittedName>
</protein>
<evidence type="ECO:0000256" key="1">
    <source>
        <dbReference type="PROSITE-ProRule" id="PRU00409"/>
    </source>
</evidence>